<evidence type="ECO:0000313" key="2">
    <source>
        <dbReference type="Proteomes" id="UP000030755"/>
    </source>
</evidence>
<sequence>MESVNEISKFLDSFDNRMKTINNLLQDQRENHELLSVIAEYEKLSKDMLSNFFEIHDHIRDIKKKHSNEIVDLQKSFDQKYMELANENRELKVALNEMMDGYSKVLELIKDHPNE</sequence>
<dbReference type="EMBL" id="KE560819">
    <property type="protein sequence ID" value="EPZ35549.1"/>
    <property type="molecule type" value="Genomic_DNA"/>
</dbReference>
<proteinExistence type="predicted"/>
<dbReference type="AlphaFoldDB" id="A0A075AZH3"/>
<name>A0A075AZH3_ROZAC</name>
<dbReference type="Proteomes" id="UP000030755">
    <property type="component" value="Unassembled WGS sequence"/>
</dbReference>
<evidence type="ECO:0000313" key="1">
    <source>
        <dbReference type="EMBL" id="EPZ35549.1"/>
    </source>
</evidence>
<gene>
    <name evidence="1" type="ORF">O9G_005098</name>
</gene>
<reference evidence="1 2" key="1">
    <citation type="journal article" date="2013" name="Curr. Biol.">
        <title>Shared signatures of parasitism and phylogenomics unite Cryptomycota and microsporidia.</title>
        <authorList>
            <person name="James T.Y."/>
            <person name="Pelin A."/>
            <person name="Bonen L."/>
            <person name="Ahrendt S."/>
            <person name="Sain D."/>
            <person name="Corradi N."/>
            <person name="Stajich J.E."/>
        </authorList>
    </citation>
    <scope>NUCLEOTIDE SEQUENCE [LARGE SCALE GENOMIC DNA]</scope>
    <source>
        <strain evidence="1 2">CSF55</strain>
    </source>
</reference>
<accession>A0A075AZH3</accession>
<organism evidence="1 2">
    <name type="scientific">Rozella allomycis (strain CSF55)</name>
    <dbReference type="NCBI Taxonomy" id="988480"/>
    <lineage>
        <taxon>Eukaryota</taxon>
        <taxon>Fungi</taxon>
        <taxon>Fungi incertae sedis</taxon>
        <taxon>Cryptomycota</taxon>
        <taxon>Cryptomycota incertae sedis</taxon>
        <taxon>Rozella</taxon>
    </lineage>
</organism>
<dbReference type="HOGENOM" id="CLU_2110361_0_0_1"/>
<protein>
    <submittedName>
        <fullName evidence="1">Uncharacterized protein</fullName>
    </submittedName>
</protein>
<keyword evidence="2" id="KW-1185">Reference proteome</keyword>